<protein>
    <recommendedName>
        <fullName evidence="2">Antitoxin VbhA domain-containing protein</fullName>
    </recommendedName>
</protein>
<dbReference type="CDD" id="cd11586">
    <property type="entry name" value="VbhA_like"/>
    <property type="match status" value="1"/>
</dbReference>
<dbReference type="InterPro" id="IPR033788">
    <property type="entry name" value="VbhA-like"/>
</dbReference>
<accession>A0A1M7G0W8</accession>
<evidence type="ECO:0000313" key="4">
    <source>
        <dbReference type="Proteomes" id="UP000183947"/>
    </source>
</evidence>
<dbReference type="AlphaFoldDB" id="A0A1M7G0W8"/>
<gene>
    <name evidence="3" type="ORF">SAMN02746009_03928</name>
</gene>
<evidence type="ECO:0000313" key="3">
    <source>
        <dbReference type="EMBL" id="SHM09567.1"/>
    </source>
</evidence>
<evidence type="ECO:0000256" key="1">
    <source>
        <dbReference type="SAM" id="MobiDB-lite"/>
    </source>
</evidence>
<proteinExistence type="predicted"/>
<feature type="region of interest" description="Disordered" evidence="1">
    <location>
        <begin position="65"/>
        <end position="89"/>
    </location>
</feature>
<dbReference type="Gene3D" id="1.10.8.1050">
    <property type="entry name" value="Antitoxin VbhA-like"/>
    <property type="match status" value="1"/>
</dbReference>
<reference evidence="4" key="1">
    <citation type="submission" date="2016-11" db="EMBL/GenBank/DDBJ databases">
        <authorList>
            <person name="Varghese N."/>
            <person name="Submissions S."/>
        </authorList>
    </citation>
    <scope>NUCLEOTIDE SEQUENCE [LARGE SCALE GENOMIC DNA]</scope>
    <source>
        <strain evidence="4">DSM 18569</strain>
    </source>
</reference>
<organism evidence="3 4">
    <name type="scientific">Hymenobacter psychrotolerans DSM 18569</name>
    <dbReference type="NCBI Taxonomy" id="1121959"/>
    <lineage>
        <taxon>Bacteria</taxon>
        <taxon>Pseudomonadati</taxon>
        <taxon>Bacteroidota</taxon>
        <taxon>Cytophagia</taxon>
        <taxon>Cytophagales</taxon>
        <taxon>Hymenobacteraceae</taxon>
        <taxon>Hymenobacter</taxon>
    </lineage>
</organism>
<sequence>MEKAPYFSETERTPQQRRESVKWAVGVAISQGGGASPELVALHNRYIAGEIDLATIRAEVTRLYPQQPSSDPTPTRWRPNLNAEPSRPYLSIDAPQVAELV</sequence>
<dbReference type="InterPro" id="IPR041535">
    <property type="entry name" value="VbhA"/>
</dbReference>
<name>A0A1M7G0W8_9BACT</name>
<dbReference type="InterPro" id="IPR043038">
    <property type="entry name" value="VbhA_sf"/>
</dbReference>
<evidence type="ECO:0000259" key="2">
    <source>
        <dbReference type="Pfam" id="PF18495"/>
    </source>
</evidence>
<dbReference type="Proteomes" id="UP000183947">
    <property type="component" value="Unassembled WGS sequence"/>
</dbReference>
<dbReference type="Pfam" id="PF18495">
    <property type="entry name" value="VbhA"/>
    <property type="match status" value="1"/>
</dbReference>
<dbReference type="RefSeq" id="WP_073288659.1">
    <property type="nucleotide sequence ID" value="NZ_FRAS01000034.1"/>
</dbReference>
<feature type="domain" description="Antitoxin VbhA" evidence="2">
    <location>
        <begin position="17"/>
        <end position="60"/>
    </location>
</feature>
<keyword evidence="4" id="KW-1185">Reference proteome</keyword>
<dbReference type="OrthoDB" id="885454at2"/>
<dbReference type="EMBL" id="FRAS01000034">
    <property type="protein sequence ID" value="SHM09567.1"/>
    <property type="molecule type" value="Genomic_DNA"/>
</dbReference>